<evidence type="ECO:0000259" key="1">
    <source>
        <dbReference type="Pfam" id="PF04296"/>
    </source>
</evidence>
<dbReference type="OrthoDB" id="5244965at2"/>
<dbReference type="NCBIfam" id="NF047356">
    <property type="entry name" value="RNA_bind_RnpM"/>
    <property type="match status" value="1"/>
</dbReference>
<proteinExistence type="predicted"/>
<dbReference type="Gene3D" id="3.30.1230.10">
    <property type="entry name" value="YlxR-like"/>
    <property type="match status" value="1"/>
</dbReference>
<dbReference type="InterPro" id="IPR037465">
    <property type="entry name" value="YlxR"/>
</dbReference>
<name>A0A4T9T925_9ACTN</name>
<accession>A0A4T9T925</accession>
<dbReference type="Pfam" id="PF04296">
    <property type="entry name" value="YlxR"/>
    <property type="match status" value="1"/>
</dbReference>
<dbReference type="SUPFAM" id="SSF64376">
    <property type="entry name" value="YlxR-like"/>
    <property type="match status" value="1"/>
</dbReference>
<protein>
    <submittedName>
        <fullName evidence="2">YlxR family protein</fullName>
    </submittedName>
</protein>
<reference evidence="2 3" key="1">
    <citation type="submission" date="2019-04" db="EMBL/GenBank/DDBJ databases">
        <title>Microbes associate with the intestines of laboratory mice.</title>
        <authorList>
            <person name="Navarre W."/>
            <person name="Wong E."/>
            <person name="Huang K.C."/>
            <person name="Tropini C."/>
            <person name="Ng K."/>
            <person name="Yu B."/>
        </authorList>
    </citation>
    <scope>NUCLEOTIDE SEQUENCE [LARGE SCALE GENOMIC DNA]</scope>
    <source>
        <strain evidence="2 3">NM48_B13</strain>
    </source>
</reference>
<organism evidence="2 3">
    <name type="scientific">Parvibacter caecicola</name>
    <dbReference type="NCBI Taxonomy" id="747645"/>
    <lineage>
        <taxon>Bacteria</taxon>
        <taxon>Bacillati</taxon>
        <taxon>Actinomycetota</taxon>
        <taxon>Coriobacteriia</taxon>
        <taxon>Coriobacteriales</taxon>
        <taxon>Coriobacteriaceae</taxon>
        <taxon>Parvibacter</taxon>
    </lineage>
</organism>
<dbReference type="InterPro" id="IPR035931">
    <property type="entry name" value="YlxR-like_sf"/>
</dbReference>
<comment type="caution">
    <text evidence="2">The sequence shown here is derived from an EMBL/GenBank/DDBJ whole genome shotgun (WGS) entry which is preliminary data.</text>
</comment>
<dbReference type="AlphaFoldDB" id="A0A4T9T925"/>
<feature type="domain" description="YlxR" evidence="1">
    <location>
        <begin position="13"/>
        <end position="85"/>
    </location>
</feature>
<evidence type="ECO:0000313" key="3">
    <source>
        <dbReference type="Proteomes" id="UP000309454"/>
    </source>
</evidence>
<evidence type="ECO:0000313" key="2">
    <source>
        <dbReference type="EMBL" id="TJW12049.1"/>
    </source>
</evidence>
<gene>
    <name evidence="2" type="ORF">E5982_00100</name>
</gene>
<dbReference type="EMBL" id="SSTM01000001">
    <property type="protein sequence ID" value="TJW12049.1"/>
    <property type="molecule type" value="Genomic_DNA"/>
</dbReference>
<keyword evidence="3" id="KW-1185">Reference proteome</keyword>
<dbReference type="PANTHER" id="PTHR34215">
    <property type="entry name" value="BLL0784 PROTEIN"/>
    <property type="match status" value="1"/>
</dbReference>
<dbReference type="InterPro" id="IPR007393">
    <property type="entry name" value="YlxR_dom"/>
</dbReference>
<dbReference type="PANTHER" id="PTHR34215:SF1">
    <property type="entry name" value="YLXR DOMAIN-CONTAINING PROTEIN"/>
    <property type="match status" value="1"/>
</dbReference>
<dbReference type="Proteomes" id="UP000309454">
    <property type="component" value="Unassembled WGS sequence"/>
</dbReference>
<dbReference type="RefSeq" id="WP_136845038.1">
    <property type="nucleotide sequence ID" value="NZ_CANPEU010000001.1"/>
</dbReference>
<sequence>MANVSAQSPKRQRTCICCGKQEGKGQLHRFVRTASGQVAFDVTGRAAGRGAYVCSKECLQKACKTRRLERALRISIAPESYEQLMEEFFGCPSGGDGETEE</sequence>